<dbReference type="SMART" id="SM00089">
    <property type="entry name" value="PKD"/>
    <property type="match status" value="2"/>
</dbReference>
<protein>
    <submittedName>
        <fullName evidence="3">PGF-CTERM archaeal protein-sorting signal/PGF-pre-PGF domain</fullName>
    </submittedName>
</protein>
<dbReference type="InParanoid" id="A0A0F7IEU0"/>
<feature type="compositionally biased region" description="Low complexity" evidence="1">
    <location>
        <begin position="669"/>
        <end position="684"/>
    </location>
</feature>
<feature type="region of interest" description="Disordered" evidence="1">
    <location>
        <begin position="476"/>
        <end position="509"/>
    </location>
</feature>
<dbReference type="EMBL" id="CP011267">
    <property type="protein sequence ID" value="AKG91198.1"/>
    <property type="molecule type" value="Genomic_DNA"/>
</dbReference>
<reference evidence="3 4" key="1">
    <citation type="submission" date="2015-04" db="EMBL/GenBank/DDBJ databases">
        <title>The complete genome sequence of the hyperthermophilic, obligate iron-reducing archaeon Geoglobus ahangari strain 234T.</title>
        <authorList>
            <person name="Manzella M.P."/>
            <person name="Holmes D.E."/>
            <person name="Rocheleau J.M."/>
            <person name="Chung A."/>
            <person name="Reguera G."/>
            <person name="Kashefi K."/>
        </authorList>
    </citation>
    <scope>NUCLEOTIDE SEQUENCE [LARGE SCALE GENOMIC DNA]</scope>
    <source>
        <strain evidence="3 4">234</strain>
    </source>
</reference>
<dbReference type="PROSITE" id="PS50093">
    <property type="entry name" value="PKD"/>
    <property type="match status" value="1"/>
</dbReference>
<dbReference type="Pfam" id="PF18911">
    <property type="entry name" value="PKD_4"/>
    <property type="match status" value="1"/>
</dbReference>
<dbReference type="NCBIfam" id="TIGR04126">
    <property type="entry name" value="PGF_CTERM"/>
    <property type="match status" value="1"/>
</dbReference>
<dbReference type="STRING" id="113653.GAH_01511"/>
<dbReference type="Proteomes" id="UP000034723">
    <property type="component" value="Chromosome"/>
</dbReference>
<dbReference type="GeneID" id="24804081"/>
<evidence type="ECO:0000256" key="1">
    <source>
        <dbReference type="SAM" id="MobiDB-lite"/>
    </source>
</evidence>
<keyword evidence="4" id="KW-1185">Reference proteome</keyword>
<dbReference type="InterPro" id="IPR026371">
    <property type="entry name" value="PGF_CTERM"/>
</dbReference>
<evidence type="ECO:0000313" key="3">
    <source>
        <dbReference type="EMBL" id="AKG91198.1"/>
    </source>
</evidence>
<organism evidence="3 4">
    <name type="scientific">Geoglobus ahangari</name>
    <dbReference type="NCBI Taxonomy" id="113653"/>
    <lineage>
        <taxon>Archaea</taxon>
        <taxon>Methanobacteriati</taxon>
        <taxon>Methanobacteriota</taxon>
        <taxon>Archaeoglobi</taxon>
        <taxon>Archaeoglobales</taxon>
        <taxon>Archaeoglobaceae</taxon>
        <taxon>Geoglobus</taxon>
    </lineage>
</organism>
<dbReference type="OrthoDB" id="50314at2157"/>
<proteinExistence type="predicted"/>
<dbReference type="KEGG" id="gah:GAH_01511"/>
<dbReference type="NCBIfam" id="TIGR04213">
    <property type="entry name" value="PGF_pre_PGF"/>
    <property type="match status" value="1"/>
</dbReference>
<dbReference type="InterPro" id="IPR026453">
    <property type="entry name" value="PGF_pre_PGF"/>
</dbReference>
<evidence type="ECO:0000313" key="4">
    <source>
        <dbReference type="Proteomes" id="UP000034723"/>
    </source>
</evidence>
<name>A0A0F7IEU0_9EURY</name>
<dbReference type="InterPro" id="IPR013783">
    <property type="entry name" value="Ig-like_fold"/>
</dbReference>
<dbReference type="InterPro" id="IPR022409">
    <property type="entry name" value="PKD/Chitinase_dom"/>
</dbReference>
<dbReference type="InterPro" id="IPR000601">
    <property type="entry name" value="PKD_dom"/>
</dbReference>
<dbReference type="InterPro" id="IPR035986">
    <property type="entry name" value="PKD_dom_sf"/>
</dbReference>
<feature type="compositionally biased region" description="Low complexity" evidence="1">
    <location>
        <begin position="476"/>
        <end position="498"/>
    </location>
</feature>
<gene>
    <name evidence="3" type="ORF">GAH_01511</name>
</gene>
<feature type="region of interest" description="Disordered" evidence="1">
    <location>
        <begin position="669"/>
        <end position="713"/>
    </location>
</feature>
<sequence>MKKAALLLIFFALAMVTPVSGLTADAGPDRTASVGESITFDGSGSVGTIISYYWSFGDGANASGVVVTHSYDSPGTYTVTLIVVDTAGNIASDTAQVTVTADTTGPTIVHTPVTSATQGQQITITATITDPSGVNSATLYYKRDSDTSYAQISMSGSGDTYTATIPSSAVTENISYYIRAVDTRGNAATLPLTGNYTIIVTSTDTTPPVVTLQSVNNDTAPPYYSSTGDVSIRVSVSEDVSWCRIGKPLTLVETSGSTGTLVSLRTYEFTLNSLGDGDYTYYVVCEDLSGNRNNQTTNALTVNFTVDTTQPAGSISLERLSNGRVRINYTYSDSNMATVTLKRGSSQLLSFATLQSGSGSWVDTGLEDGVAYTYYLILTDRAGNTRTVSGSIVADSSPPSISFSLSGSTLTVTVTDTVSSIGPVTIMVDGTQASPSVSGSGTSRQYTLSLSAGDHVVNVTASDALGHTASRNFTVTVQETQSGTGTSSTTSSATYTGTTSGGAGGVQPSTAEEIRSEIVSMLSGDGEVQVSMRLREGEPLRVEIEHGVAGVTEIVLSPDASSENVRLKVRKVESPDAPKAPGRVYSYLSIELENGTVREARIKFRVERQWLEQERARAENVFMYRWNGSEWSKLNTSVSGEDEQYVYFEASTPGFSYFAIAVEKPVEVTPTPAQTETPATVSTPSPTPTPEKTAEETAKTPTPAETEKVEEKGIPGFEAVLSLAGLILAAGLARRER</sequence>
<dbReference type="AlphaFoldDB" id="A0A0F7IEU0"/>
<evidence type="ECO:0000259" key="2">
    <source>
        <dbReference type="PROSITE" id="PS50093"/>
    </source>
</evidence>
<dbReference type="CDD" id="cd00146">
    <property type="entry name" value="PKD"/>
    <property type="match status" value="1"/>
</dbReference>
<dbReference type="Gene3D" id="2.60.40.10">
    <property type="entry name" value="Immunoglobulins"/>
    <property type="match status" value="2"/>
</dbReference>
<dbReference type="RefSeq" id="WP_084632348.1">
    <property type="nucleotide sequence ID" value="NZ_CP011267.1"/>
</dbReference>
<accession>A0A0F7IEU0</accession>
<dbReference type="HOGENOM" id="CLU_010775_0_0_2"/>
<dbReference type="SUPFAM" id="SSF49299">
    <property type="entry name" value="PKD domain"/>
    <property type="match status" value="1"/>
</dbReference>
<dbReference type="Pfam" id="PF18204">
    <property type="entry name" value="PGF-CTERM"/>
    <property type="match status" value="1"/>
</dbReference>
<feature type="domain" description="PKD" evidence="2">
    <location>
        <begin position="21"/>
        <end position="106"/>
    </location>
</feature>
<dbReference type="GO" id="GO:0016020">
    <property type="term" value="C:membrane"/>
    <property type="evidence" value="ECO:0007669"/>
    <property type="project" value="UniProtKB-SubCell"/>
</dbReference>